<keyword evidence="1" id="KW-0175">Coiled coil</keyword>
<dbReference type="AlphaFoldDB" id="A0A0V0R1C5"/>
<name>A0A0V0R1C5_PSEPJ</name>
<reference evidence="2 3" key="1">
    <citation type="journal article" date="2015" name="Sci. Rep.">
        <title>Genome of the facultative scuticociliatosis pathogen Pseudocohnilembus persalinus provides insight into its virulence through horizontal gene transfer.</title>
        <authorList>
            <person name="Xiong J."/>
            <person name="Wang G."/>
            <person name="Cheng J."/>
            <person name="Tian M."/>
            <person name="Pan X."/>
            <person name="Warren A."/>
            <person name="Jiang C."/>
            <person name="Yuan D."/>
            <person name="Miao W."/>
        </authorList>
    </citation>
    <scope>NUCLEOTIDE SEQUENCE [LARGE SCALE GENOMIC DNA]</scope>
    <source>
        <strain evidence="2">36N120E</strain>
    </source>
</reference>
<dbReference type="GO" id="GO:0016740">
    <property type="term" value="F:transferase activity"/>
    <property type="evidence" value="ECO:0007669"/>
    <property type="project" value="UniProtKB-KW"/>
</dbReference>
<keyword evidence="3" id="KW-1185">Reference proteome</keyword>
<comment type="caution">
    <text evidence="2">The sequence shown here is derived from an EMBL/GenBank/DDBJ whole genome shotgun (WGS) entry which is preliminary data.</text>
</comment>
<gene>
    <name evidence="2" type="ORF">PPERSA_01750</name>
</gene>
<dbReference type="InterPro" id="IPR036282">
    <property type="entry name" value="Glutathione-S-Trfase_C_sf"/>
</dbReference>
<dbReference type="EMBL" id="LDAU01000066">
    <property type="protein sequence ID" value="KRX08289.1"/>
    <property type="molecule type" value="Genomic_DNA"/>
</dbReference>
<feature type="coiled-coil region" evidence="1">
    <location>
        <begin position="17"/>
        <end position="69"/>
    </location>
</feature>
<evidence type="ECO:0000256" key="1">
    <source>
        <dbReference type="SAM" id="Coils"/>
    </source>
</evidence>
<dbReference type="SUPFAM" id="SSF47616">
    <property type="entry name" value="GST C-terminal domain-like"/>
    <property type="match status" value="1"/>
</dbReference>
<dbReference type="Gene3D" id="3.40.30.10">
    <property type="entry name" value="Glutaredoxin"/>
    <property type="match status" value="1"/>
</dbReference>
<evidence type="ECO:0000313" key="3">
    <source>
        <dbReference type="Proteomes" id="UP000054937"/>
    </source>
</evidence>
<accession>A0A0V0R1C5</accession>
<dbReference type="Proteomes" id="UP000054937">
    <property type="component" value="Unassembled WGS sequence"/>
</dbReference>
<protein>
    <submittedName>
        <fullName evidence="2">Glutathione S-transferase, C-terminal-like</fullName>
    </submittedName>
</protein>
<organism evidence="2 3">
    <name type="scientific">Pseudocohnilembus persalinus</name>
    <name type="common">Ciliate</name>
    <dbReference type="NCBI Taxonomy" id="266149"/>
    <lineage>
        <taxon>Eukaryota</taxon>
        <taxon>Sar</taxon>
        <taxon>Alveolata</taxon>
        <taxon>Ciliophora</taxon>
        <taxon>Intramacronucleata</taxon>
        <taxon>Oligohymenophorea</taxon>
        <taxon>Scuticociliatia</taxon>
        <taxon>Philasterida</taxon>
        <taxon>Pseudocohnilembidae</taxon>
        <taxon>Pseudocohnilembus</taxon>
    </lineage>
</organism>
<proteinExistence type="predicted"/>
<keyword evidence="2" id="KW-0808">Transferase</keyword>
<evidence type="ECO:0000313" key="2">
    <source>
        <dbReference type="EMBL" id="KRX08289.1"/>
    </source>
</evidence>
<dbReference type="InParanoid" id="A0A0V0R1C5"/>
<sequence>MLEYSPKGTVPVMVIKNQNLENNKFQKQEKNQEKVLEQSLDIMEYILSLQDYNQILKKYQNSIEQQNLIKKNDDQFKLLLDKYKYWTKYPGNNQEEYKNDCFIFLKELEQLLQKNNFLFGQDFSFSDIAIFPFISGKFEVQLIQRKNCSLKQFLNKETKVLYKKKQRQFTIDVQVAKNIFNQQQQIQIFKEFQNQNTLSSNSTQDVGSSDRVNQSPQIIIVSPNDQNSQYQQQPSILETKNKTLSLNQRYYQQNFNYLTVPPFFRNLLSDKISKNKQKLGNKDLKIQISHLSNLKLPESNINKEIQVDYCLSTSKYILNDRSGFRMEYSVTKKDNEYKNQNDFYINHSQVLDIGQKYLQKAILKEDMTLVIRVSQNIQEYDQINNINIGWCKVNLQNFMEKKTLFEGKIKSQLWKPPMSLQQNQNENNNNNQPKICQQNQIIILSLKYI</sequence>
<dbReference type="Gene3D" id="1.20.1050.10">
    <property type="match status" value="1"/>
</dbReference>